<accession>A0ABW2SGE5</accession>
<keyword evidence="2" id="KW-1185">Reference proteome</keyword>
<comment type="caution">
    <text evidence="1">The sequence shown here is derived from an EMBL/GenBank/DDBJ whole genome shotgun (WGS) entry which is preliminary data.</text>
</comment>
<name>A0ABW2SGE5_9BURK</name>
<evidence type="ECO:0000313" key="2">
    <source>
        <dbReference type="Proteomes" id="UP001596457"/>
    </source>
</evidence>
<dbReference type="Proteomes" id="UP001596457">
    <property type="component" value="Unassembled WGS sequence"/>
</dbReference>
<sequence>MANPSASQPQSPSAQALLAQVQSLGYSVTLELRGTTQKWVNGKNLFIGACTPGGLDLRDAYGPVRLEIDLQAGRCLRWQSETGEQAQTHSQALRNAIMAGKVRRNSALYWGLHAIAQLVASDARK</sequence>
<dbReference type="EMBL" id="JBHTBZ010000062">
    <property type="protein sequence ID" value="MFC7462330.1"/>
    <property type="molecule type" value="Genomic_DNA"/>
</dbReference>
<dbReference type="RefSeq" id="WP_382203120.1">
    <property type="nucleotide sequence ID" value="NZ_JBHTBZ010000062.1"/>
</dbReference>
<protein>
    <recommendedName>
        <fullName evidence="3">SCP2 domain-containing protein</fullName>
    </recommendedName>
</protein>
<gene>
    <name evidence="1" type="ORF">ACFQU0_18030</name>
</gene>
<reference evidence="2" key="1">
    <citation type="journal article" date="2019" name="Int. J. Syst. Evol. Microbiol.">
        <title>The Global Catalogue of Microorganisms (GCM) 10K type strain sequencing project: providing services to taxonomists for standard genome sequencing and annotation.</title>
        <authorList>
            <consortium name="The Broad Institute Genomics Platform"/>
            <consortium name="The Broad Institute Genome Sequencing Center for Infectious Disease"/>
            <person name="Wu L."/>
            <person name="Ma J."/>
        </authorList>
    </citation>
    <scope>NUCLEOTIDE SEQUENCE [LARGE SCALE GENOMIC DNA]</scope>
    <source>
        <strain evidence="2">CCUG 53903</strain>
    </source>
</reference>
<proteinExistence type="predicted"/>
<evidence type="ECO:0000313" key="1">
    <source>
        <dbReference type="EMBL" id="MFC7462330.1"/>
    </source>
</evidence>
<organism evidence="1 2">
    <name type="scientific">Hydrogenophaga defluvii</name>
    <dbReference type="NCBI Taxonomy" id="249410"/>
    <lineage>
        <taxon>Bacteria</taxon>
        <taxon>Pseudomonadati</taxon>
        <taxon>Pseudomonadota</taxon>
        <taxon>Betaproteobacteria</taxon>
        <taxon>Burkholderiales</taxon>
        <taxon>Comamonadaceae</taxon>
        <taxon>Hydrogenophaga</taxon>
    </lineage>
</organism>
<evidence type="ECO:0008006" key="3">
    <source>
        <dbReference type="Google" id="ProtNLM"/>
    </source>
</evidence>